<dbReference type="STRING" id="309803.CTN_1219"/>
<reference evidence="3 4" key="1">
    <citation type="journal article" date="2009" name="Biosci. Biotechnol. Biochem.">
        <title>WeGAS: a web-based microbial genome annotation system.</title>
        <authorList>
            <person name="Lee D."/>
            <person name="Seo H."/>
            <person name="Park C."/>
            <person name="Park K."/>
        </authorList>
    </citation>
    <scope>NUCLEOTIDE SEQUENCE [LARGE SCALE GENOMIC DNA]</scope>
    <source>
        <strain evidence="4">ATCC 49049 / DSM 4359 / NBRC 107923 / NS-E</strain>
    </source>
</reference>
<dbReference type="Proteomes" id="UP000000445">
    <property type="component" value="Chromosome"/>
</dbReference>
<protein>
    <submittedName>
        <fullName evidence="3">NifU-like protein</fullName>
    </submittedName>
</protein>
<dbReference type="Gene3D" id="3.90.1010.10">
    <property type="match status" value="1"/>
</dbReference>
<dbReference type="EMBL" id="CP000916">
    <property type="protein sequence ID" value="ACM23395.1"/>
    <property type="molecule type" value="Genomic_DNA"/>
</dbReference>
<feature type="domain" description="NIF system FeS cluster assembly NifU N-terminal" evidence="2">
    <location>
        <begin position="7"/>
        <end position="124"/>
    </location>
</feature>
<dbReference type="eggNOG" id="COG0822">
    <property type="taxonomic scope" value="Bacteria"/>
</dbReference>
<dbReference type="PANTHER" id="PTHR10093">
    <property type="entry name" value="IRON-SULFUR CLUSTER ASSEMBLY ENZYME NIFU HOMOLOG"/>
    <property type="match status" value="1"/>
</dbReference>
<keyword evidence="4" id="KW-1185">Reference proteome</keyword>
<evidence type="ECO:0000259" key="2">
    <source>
        <dbReference type="Pfam" id="PF01592"/>
    </source>
</evidence>
<proteinExistence type="inferred from homology"/>
<dbReference type="GO" id="GO:0005506">
    <property type="term" value="F:iron ion binding"/>
    <property type="evidence" value="ECO:0007669"/>
    <property type="project" value="InterPro"/>
</dbReference>
<evidence type="ECO:0000313" key="4">
    <source>
        <dbReference type="Proteomes" id="UP000000445"/>
    </source>
</evidence>
<evidence type="ECO:0000256" key="1">
    <source>
        <dbReference type="ARBA" id="ARBA00006420"/>
    </source>
</evidence>
<dbReference type="NCBIfam" id="TIGR01994">
    <property type="entry name" value="SUF_scaf_2"/>
    <property type="match status" value="1"/>
</dbReference>
<dbReference type="InterPro" id="IPR002871">
    <property type="entry name" value="NIF_FeS_clus_asmbl_NifU_N"/>
</dbReference>
<sequence>MVFKMIYSEAILDYANSKKFRGKLKDASVVEEGKNISCGDEITLYLKVEDGVIKDARFEGIGCAISQASASLMIERIVNEKLENVESIVEEAEKMARGEDFDEQKLGNISIMSDIKNYPARVKCFLLAWKTLKEALKKISQS</sequence>
<dbReference type="AlphaFoldDB" id="B9K8W2"/>
<dbReference type="FunFam" id="3.90.1010.10:FF:000002">
    <property type="entry name" value="Iron-sulfur cluster assembly scaffold protein NifU"/>
    <property type="match status" value="1"/>
</dbReference>
<dbReference type="HOGENOM" id="CLU_079283_4_0_0"/>
<accession>B9K8W2</accession>
<comment type="similarity">
    <text evidence="1">Belongs to the NifU family.</text>
</comment>
<dbReference type="CDD" id="cd06664">
    <property type="entry name" value="IscU_like"/>
    <property type="match status" value="1"/>
</dbReference>
<gene>
    <name evidence="3" type="ordered locus">CTN_1219</name>
</gene>
<name>B9K8W2_THENN</name>
<organism evidence="3 4">
    <name type="scientific">Thermotoga neapolitana (strain ATCC 49049 / DSM 4359 / NBRC 107923 / NS-E)</name>
    <dbReference type="NCBI Taxonomy" id="309803"/>
    <lineage>
        <taxon>Bacteria</taxon>
        <taxon>Thermotogati</taxon>
        <taxon>Thermotogota</taxon>
        <taxon>Thermotogae</taxon>
        <taxon>Thermotogales</taxon>
        <taxon>Thermotogaceae</taxon>
        <taxon>Thermotoga</taxon>
    </lineage>
</organism>
<dbReference type="KEGG" id="tna:CTN_1219"/>
<dbReference type="GO" id="GO:0051536">
    <property type="term" value="F:iron-sulfur cluster binding"/>
    <property type="evidence" value="ECO:0007669"/>
    <property type="project" value="InterPro"/>
</dbReference>
<evidence type="ECO:0000313" key="3">
    <source>
        <dbReference type="EMBL" id="ACM23395.1"/>
    </source>
</evidence>
<dbReference type="GO" id="GO:0016226">
    <property type="term" value="P:iron-sulfur cluster assembly"/>
    <property type="evidence" value="ECO:0007669"/>
    <property type="project" value="InterPro"/>
</dbReference>
<dbReference type="Pfam" id="PF01592">
    <property type="entry name" value="NifU_N"/>
    <property type="match status" value="1"/>
</dbReference>
<dbReference type="SUPFAM" id="SSF82649">
    <property type="entry name" value="SufE/NifU"/>
    <property type="match status" value="1"/>
</dbReference>